<keyword evidence="2" id="KW-0378">Hydrolase</keyword>
<gene>
    <name evidence="5" type="ORF">G3T37_03865</name>
</gene>
<dbReference type="GO" id="GO:0005829">
    <property type="term" value="C:cytosol"/>
    <property type="evidence" value="ECO:0007669"/>
    <property type="project" value="TreeGrafter"/>
</dbReference>
<name>A0A7C9PM22_9MICO</name>
<dbReference type="CDD" id="cd09999">
    <property type="entry name" value="Arginase-like_1"/>
    <property type="match status" value="1"/>
</dbReference>
<evidence type="ECO:0000313" key="6">
    <source>
        <dbReference type="Proteomes" id="UP000479756"/>
    </source>
</evidence>
<comment type="similarity">
    <text evidence="4">Belongs to the arginase family.</text>
</comment>
<protein>
    <submittedName>
        <fullName evidence="5">Arginase family protein</fullName>
    </submittedName>
</protein>
<dbReference type="Pfam" id="PF00491">
    <property type="entry name" value="Arginase"/>
    <property type="match status" value="1"/>
</dbReference>
<organism evidence="5 6">
    <name type="scientific">Galbitalea soli</name>
    <dbReference type="NCBI Taxonomy" id="1268042"/>
    <lineage>
        <taxon>Bacteria</taxon>
        <taxon>Bacillati</taxon>
        <taxon>Actinomycetota</taxon>
        <taxon>Actinomycetes</taxon>
        <taxon>Micrococcales</taxon>
        <taxon>Microbacteriaceae</taxon>
        <taxon>Galbitalea</taxon>
    </lineage>
</organism>
<keyword evidence="3" id="KW-0464">Manganese</keyword>
<dbReference type="InterPro" id="IPR023696">
    <property type="entry name" value="Ureohydrolase_dom_sf"/>
</dbReference>
<dbReference type="GO" id="GO:0004053">
    <property type="term" value="F:arginase activity"/>
    <property type="evidence" value="ECO:0007669"/>
    <property type="project" value="TreeGrafter"/>
</dbReference>
<evidence type="ECO:0000256" key="4">
    <source>
        <dbReference type="PROSITE-ProRule" id="PRU00742"/>
    </source>
</evidence>
<keyword evidence="1" id="KW-0479">Metal-binding</keyword>
<dbReference type="PROSITE" id="PS51409">
    <property type="entry name" value="ARGINASE_2"/>
    <property type="match status" value="1"/>
</dbReference>
<dbReference type="SUPFAM" id="SSF52768">
    <property type="entry name" value="Arginase/deacetylase"/>
    <property type="match status" value="1"/>
</dbReference>
<keyword evidence="6" id="KW-1185">Reference proteome</keyword>
<dbReference type="PANTHER" id="PTHR43782">
    <property type="entry name" value="ARGINASE"/>
    <property type="match status" value="1"/>
</dbReference>
<evidence type="ECO:0000256" key="1">
    <source>
        <dbReference type="ARBA" id="ARBA00022723"/>
    </source>
</evidence>
<sequence length="272" mass="28001">MTASFVVVPQWQGSGSARAMRLVDGADAIRGDLPVSSTVVVEIPLEAGESLGSGVHRYSSLQLVRDRQLDVLDAVPGTAITIGGDCGVELAAISHLAARRDVAVVWFDAHPDLNTPESSTSGAFTGMVLRTLLGEGAPGLVPETPLARERVLLVGCRDFDDAEDEFVTSAAIPLIPAEAASADQVVDAVVALGADAVYVHIDLDVIDPGDFDGVGSPEPFGIPAVTLLAIVGALAARVEIAGAGITSFAPSSPEHAVDDLPTILRLIAALTR</sequence>
<comment type="caution">
    <text evidence="5">The sequence shown here is derived from an EMBL/GenBank/DDBJ whole genome shotgun (WGS) entry which is preliminary data.</text>
</comment>
<dbReference type="InterPro" id="IPR006035">
    <property type="entry name" value="Ureohydrolase"/>
</dbReference>
<dbReference type="PANTHER" id="PTHR43782:SF3">
    <property type="entry name" value="ARGINASE"/>
    <property type="match status" value="1"/>
</dbReference>
<dbReference type="RefSeq" id="WP_163472130.1">
    <property type="nucleotide sequence ID" value="NZ_JAAGWZ010000001.1"/>
</dbReference>
<dbReference type="Proteomes" id="UP000479756">
    <property type="component" value="Unassembled WGS sequence"/>
</dbReference>
<dbReference type="GO" id="GO:0030145">
    <property type="term" value="F:manganese ion binding"/>
    <property type="evidence" value="ECO:0007669"/>
    <property type="project" value="TreeGrafter"/>
</dbReference>
<dbReference type="EMBL" id="JAAGWZ010000001">
    <property type="protein sequence ID" value="NEM90487.1"/>
    <property type="molecule type" value="Genomic_DNA"/>
</dbReference>
<reference evidence="5 6" key="1">
    <citation type="journal article" date="2014" name="Int. J. Syst. Evol. Microbiol.">
        <title>Description of Galbitalea soli gen. nov., sp. nov., and Frondihabitans sucicola sp. nov.</title>
        <authorList>
            <person name="Kim S.J."/>
            <person name="Lim J.M."/>
            <person name="Ahn J.H."/>
            <person name="Weon H.Y."/>
            <person name="Hamada M."/>
            <person name="Suzuki K."/>
            <person name="Ahn T.Y."/>
            <person name="Kwon S.W."/>
        </authorList>
    </citation>
    <scope>NUCLEOTIDE SEQUENCE [LARGE SCALE GENOMIC DNA]</scope>
    <source>
        <strain evidence="5 6">NBRC 108727</strain>
    </source>
</reference>
<evidence type="ECO:0000313" key="5">
    <source>
        <dbReference type="EMBL" id="NEM90487.1"/>
    </source>
</evidence>
<proteinExistence type="inferred from homology"/>
<accession>A0A7C9PM22</accession>
<evidence type="ECO:0000256" key="3">
    <source>
        <dbReference type="ARBA" id="ARBA00023211"/>
    </source>
</evidence>
<evidence type="ECO:0000256" key="2">
    <source>
        <dbReference type="ARBA" id="ARBA00022801"/>
    </source>
</evidence>
<dbReference type="AlphaFoldDB" id="A0A7C9PM22"/>
<dbReference type="Gene3D" id="3.40.800.10">
    <property type="entry name" value="Ureohydrolase domain"/>
    <property type="match status" value="1"/>
</dbReference>